<evidence type="ECO:0000313" key="2">
    <source>
        <dbReference type="Proteomes" id="UP001064048"/>
    </source>
</evidence>
<gene>
    <name evidence="1" type="ORF">MSG28_016069</name>
</gene>
<keyword evidence="2" id="KW-1185">Reference proteome</keyword>
<reference evidence="1 2" key="1">
    <citation type="journal article" date="2022" name="Genome Biol. Evol.">
        <title>The Spruce Budworm Genome: Reconstructing the Evolutionary History of Antifreeze Proteins.</title>
        <authorList>
            <person name="Beliveau C."/>
            <person name="Gagne P."/>
            <person name="Picq S."/>
            <person name="Vernygora O."/>
            <person name="Keeling C.I."/>
            <person name="Pinkney K."/>
            <person name="Doucet D."/>
            <person name="Wen F."/>
            <person name="Johnston J.S."/>
            <person name="Maaroufi H."/>
            <person name="Boyle B."/>
            <person name="Laroche J."/>
            <person name="Dewar K."/>
            <person name="Juretic N."/>
            <person name="Blackburn G."/>
            <person name="Nisole A."/>
            <person name="Brunet B."/>
            <person name="Brandao M."/>
            <person name="Lumley L."/>
            <person name="Duan J."/>
            <person name="Quan G."/>
            <person name="Lucarotti C.J."/>
            <person name="Roe A.D."/>
            <person name="Sperling F.A.H."/>
            <person name="Levesque R.C."/>
            <person name="Cusson M."/>
        </authorList>
    </citation>
    <scope>NUCLEOTIDE SEQUENCE [LARGE SCALE GENOMIC DNA]</scope>
    <source>
        <strain evidence="1">Glfc:IPQL:Cfum</strain>
    </source>
</reference>
<sequence length="93" mass="11281">MEIHGRGICPAVDKYMLRRIDLRPWAETLLYGIDRDRKFTNFGYTQGQGRSDQSDHPERLNIWFTRFYKDARPHYSWQAFLPHHRRLLLRFSG</sequence>
<protein>
    <submittedName>
        <fullName evidence="1">Uncharacterized protein</fullName>
    </submittedName>
</protein>
<accession>A0ACC0K5B7</accession>
<dbReference type="Proteomes" id="UP001064048">
    <property type="component" value="Chromosome 30"/>
</dbReference>
<name>A0ACC0K5B7_CHOFU</name>
<comment type="caution">
    <text evidence="1">The sequence shown here is derived from an EMBL/GenBank/DDBJ whole genome shotgun (WGS) entry which is preliminary data.</text>
</comment>
<dbReference type="EMBL" id="CM046130">
    <property type="protein sequence ID" value="KAI8431580.1"/>
    <property type="molecule type" value="Genomic_DNA"/>
</dbReference>
<evidence type="ECO:0000313" key="1">
    <source>
        <dbReference type="EMBL" id="KAI8431580.1"/>
    </source>
</evidence>
<organism evidence="1 2">
    <name type="scientific">Choristoneura fumiferana</name>
    <name type="common">Spruce budworm moth</name>
    <name type="synonym">Archips fumiferana</name>
    <dbReference type="NCBI Taxonomy" id="7141"/>
    <lineage>
        <taxon>Eukaryota</taxon>
        <taxon>Metazoa</taxon>
        <taxon>Ecdysozoa</taxon>
        <taxon>Arthropoda</taxon>
        <taxon>Hexapoda</taxon>
        <taxon>Insecta</taxon>
        <taxon>Pterygota</taxon>
        <taxon>Neoptera</taxon>
        <taxon>Endopterygota</taxon>
        <taxon>Lepidoptera</taxon>
        <taxon>Glossata</taxon>
        <taxon>Ditrysia</taxon>
        <taxon>Tortricoidea</taxon>
        <taxon>Tortricidae</taxon>
        <taxon>Tortricinae</taxon>
        <taxon>Choristoneura</taxon>
    </lineage>
</organism>
<proteinExistence type="predicted"/>